<organism evidence="2 3">
    <name type="scientific">Candidatus Magnetaquiglobus chichijimensis</name>
    <dbReference type="NCBI Taxonomy" id="3141448"/>
    <lineage>
        <taxon>Bacteria</taxon>
        <taxon>Pseudomonadati</taxon>
        <taxon>Pseudomonadota</taxon>
        <taxon>Magnetococcia</taxon>
        <taxon>Magnetococcales</taxon>
        <taxon>Candidatus Magnetaquicoccaceae</taxon>
        <taxon>Candidatus Magnetaquiglobus</taxon>
    </lineage>
</organism>
<protein>
    <recommendedName>
        <fullName evidence="1">AAA+ ATPase domain-containing protein</fullName>
    </recommendedName>
</protein>
<reference evidence="2 3" key="2">
    <citation type="submission" date="2024-09" db="EMBL/GenBank/DDBJ databases">
        <title>Draft genome sequence of Candidatus Magnetaquicoccaceae bacterium FCR-1.</title>
        <authorList>
            <person name="Shimoshige H."/>
            <person name="Shimamura S."/>
            <person name="Taoka A."/>
            <person name="Kobayashi H."/>
            <person name="Maekawa T."/>
        </authorList>
    </citation>
    <scope>NUCLEOTIDE SEQUENCE [LARGE SCALE GENOMIC DNA]</scope>
    <source>
        <strain evidence="2 3">FCR-1</strain>
    </source>
</reference>
<dbReference type="InterPro" id="IPR049945">
    <property type="entry name" value="AAA_22"/>
</dbReference>
<dbReference type="InterPro" id="IPR027417">
    <property type="entry name" value="P-loop_NTPase"/>
</dbReference>
<dbReference type="SUPFAM" id="SSF52540">
    <property type="entry name" value="P-loop containing nucleoside triphosphate hydrolases"/>
    <property type="match status" value="1"/>
</dbReference>
<proteinExistence type="predicted"/>
<dbReference type="Gene3D" id="3.40.50.300">
    <property type="entry name" value="P-loop containing nucleotide triphosphate hydrolases"/>
    <property type="match status" value="1"/>
</dbReference>
<accession>A0ABQ0C780</accession>
<dbReference type="Proteomes" id="UP001628193">
    <property type="component" value="Unassembled WGS sequence"/>
</dbReference>
<dbReference type="PANTHER" id="PTHR35894">
    <property type="entry name" value="GENERAL SECRETION PATHWAY PROTEIN A-RELATED"/>
    <property type="match status" value="1"/>
</dbReference>
<dbReference type="RefSeq" id="WP_420904460.1">
    <property type="nucleotide sequence ID" value="NZ_BAAFGK010000004.1"/>
</dbReference>
<dbReference type="InterPro" id="IPR003593">
    <property type="entry name" value="AAA+_ATPase"/>
</dbReference>
<name>A0ABQ0C780_9PROT</name>
<keyword evidence="3" id="KW-1185">Reference proteome</keyword>
<feature type="domain" description="AAA+ ATPase" evidence="1">
    <location>
        <begin position="141"/>
        <end position="298"/>
    </location>
</feature>
<evidence type="ECO:0000259" key="1">
    <source>
        <dbReference type="SMART" id="SM00382"/>
    </source>
</evidence>
<comment type="caution">
    <text evidence="2">The sequence shown here is derived from an EMBL/GenBank/DDBJ whole genome shotgun (WGS) entry which is preliminary data.</text>
</comment>
<reference evidence="2 3" key="1">
    <citation type="submission" date="2024-05" db="EMBL/GenBank/DDBJ databases">
        <authorList>
            <consortium name="Candidatus Magnetaquicoccaceae bacterium FCR-1 genome sequencing consortium"/>
            <person name="Shimoshige H."/>
            <person name="Shimamura S."/>
            <person name="Taoka A."/>
            <person name="Kobayashi H."/>
            <person name="Maekawa T."/>
        </authorList>
    </citation>
    <scope>NUCLEOTIDE SEQUENCE [LARGE SCALE GENOMIC DNA]</scope>
    <source>
        <strain evidence="2 3">FCR-1</strain>
    </source>
</reference>
<dbReference type="EMBL" id="BAAFGK010000004">
    <property type="protein sequence ID" value="GAB0056739.1"/>
    <property type="molecule type" value="Genomic_DNA"/>
</dbReference>
<evidence type="ECO:0000313" key="2">
    <source>
        <dbReference type="EMBL" id="GAB0056739.1"/>
    </source>
</evidence>
<dbReference type="InterPro" id="IPR052026">
    <property type="entry name" value="ExeA_AAA_ATPase_DNA-bind"/>
</dbReference>
<sequence length="387" mass="42749">MNGLPAFLLSRGRTQRDLARAVNISDAAISQLINHHRWPVKQGALCAGRIRDQLTQWGADEPTLAALFASQPQPQPSNHPTPQPDKEETVYLRHQRLHPETCKRLRLFRDPFNNDINAADDLFLTPDAHYVREEMIQAAKNGGFLAVVGESGSGKSTLRLDLLDRIQRERQSMIVIEPSCLGSEETSAAGRVVRADALTEAILTALDPAVRPKRGLEARTRQIRELLIRSTDAGFKHLLLIEEAHGLSKTTLKHLKRFNELRQGFARLLGIVLIGQPELMTKLNERSAEVREVVQRIDIVELPPLGDALEAYVAHKIKRVGHEAGNLIEPGAYAAMREILTDAKSGVSRVFPLAINNLVVASLNLAAGIGANKVTADVVRQALREAR</sequence>
<dbReference type="Pfam" id="PF13401">
    <property type="entry name" value="AAA_22"/>
    <property type="match status" value="1"/>
</dbReference>
<evidence type="ECO:0000313" key="3">
    <source>
        <dbReference type="Proteomes" id="UP001628193"/>
    </source>
</evidence>
<dbReference type="PANTHER" id="PTHR35894:SF1">
    <property type="entry name" value="PHOSPHORIBULOKINASE _ URIDINE KINASE FAMILY"/>
    <property type="match status" value="1"/>
</dbReference>
<dbReference type="SMART" id="SM00382">
    <property type="entry name" value="AAA"/>
    <property type="match status" value="1"/>
</dbReference>
<gene>
    <name evidence="2" type="ORF">SIID45300_01050</name>
</gene>